<feature type="signal peptide" evidence="1">
    <location>
        <begin position="1"/>
        <end position="21"/>
    </location>
</feature>
<dbReference type="NCBIfam" id="TIGR02595">
    <property type="entry name" value="PEP_CTERM"/>
    <property type="match status" value="1"/>
</dbReference>
<evidence type="ECO:0000259" key="2">
    <source>
        <dbReference type="Pfam" id="PF07589"/>
    </source>
</evidence>
<protein>
    <submittedName>
        <fullName evidence="4">PEP-CTERM sorting domain-containing protein</fullName>
    </submittedName>
</protein>
<dbReference type="EMBL" id="CP038026">
    <property type="protein sequence ID" value="QBQ36535.1"/>
    <property type="molecule type" value="Genomic_DNA"/>
</dbReference>
<reference evidence="4 5" key="2">
    <citation type="submission" date="2019-03" db="EMBL/GenBank/DDBJ databases">
        <title>Draft Genome Sequences of Six Type Strains of the Genus Massilia.</title>
        <authorList>
            <person name="Miess H."/>
            <person name="Frediansyhah A."/>
            <person name="Gross H."/>
        </authorList>
    </citation>
    <scope>NUCLEOTIDE SEQUENCE [LARGE SCALE GENOMIC DNA]</scope>
    <source>
        <strain evidence="4 5">DSM 17505</strain>
    </source>
</reference>
<sequence>MQLLALAAAALSLSLPLSTQAQTTANAYLSGFRYELIDLDLNDGIAAQLTLVDTGLNVMAGYYGTPDNSTPPDPFHYLNTEGTVDVTVAAGSATGTLAATSANTSASLQGDQGALFAQALWGRNFTLTPNSRLVLHADAHVDGTRDPTRAGIGYAAVFFTWGDEEFYVEDGLSTYQGDSESRALTVALSSGAEELSGNYGFTTGVYATVTSVPEPSTYAMLVLGLAGIGWSVGRKAK</sequence>
<proteinExistence type="predicted"/>
<reference evidence="3" key="3">
    <citation type="submission" date="2022-12" db="EMBL/GenBank/DDBJ databases">
        <authorList>
            <person name="Sun Q."/>
            <person name="Kim S."/>
        </authorList>
    </citation>
    <scope>NUCLEOTIDE SEQUENCE</scope>
    <source>
        <strain evidence="3">KCTC 12344</strain>
    </source>
</reference>
<reference evidence="3" key="1">
    <citation type="journal article" date="2014" name="Int. J. Syst. Evol. Microbiol.">
        <title>Complete genome sequence of Corynebacterium casei LMG S-19264T (=DSM 44701T), isolated from a smear-ripened cheese.</title>
        <authorList>
            <consortium name="US DOE Joint Genome Institute (JGI-PGF)"/>
            <person name="Walter F."/>
            <person name="Albersmeier A."/>
            <person name="Kalinowski J."/>
            <person name="Ruckert C."/>
        </authorList>
    </citation>
    <scope>NUCLEOTIDE SEQUENCE</scope>
    <source>
        <strain evidence="3">KCTC 12344</strain>
    </source>
</reference>
<evidence type="ECO:0000313" key="4">
    <source>
        <dbReference type="EMBL" id="QBQ36535.1"/>
    </source>
</evidence>
<name>A0A4P7BG29_9BURK</name>
<dbReference type="Proteomes" id="UP000294359">
    <property type="component" value="Chromosome"/>
</dbReference>
<accession>A0A4P7BG29</accession>
<evidence type="ECO:0000256" key="1">
    <source>
        <dbReference type="SAM" id="SignalP"/>
    </source>
</evidence>
<dbReference type="Proteomes" id="UP000619512">
    <property type="component" value="Unassembled WGS sequence"/>
</dbReference>
<dbReference type="Pfam" id="PF07589">
    <property type="entry name" value="PEP-CTERM"/>
    <property type="match status" value="1"/>
</dbReference>
<feature type="domain" description="Ice-binding protein C-terminal" evidence="2">
    <location>
        <begin position="211"/>
        <end position="235"/>
    </location>
</feature>
<organism evidence="3 6">
    <name type="scientific">Pseudoduganella plicata</name>
    <dbReference type="NCBI Taxonomy" id="321984"/>
    <lineage>
        <taxon>Bacteria</taxon>
        <taxon>Pseudomonadati</taxon>
        <taxon>Pseudomonadota</taxon>
        <taxon>Betaproteobacteria</taxon>
        <taxon>Burkholderiales</taxon>
        <taxon>Oxalobacteraceae</taxon>
        <taxon>Telluria group</taxon>
        <taxon>Pseudoduganella</taxon>
    </lineage>
</organism>
<evidence type="ECO:0000313" key="6">
    <source>
        <dbReference type="Proteomes" id="UP000619512"/>
    </source>
</evidence>
<keyword evidence="5" id="KW-1185">Reference proteome</keyword>
<evidence type="ECO:0000313" key="5">
    <source>
        <dbReference type="Proteomes" id="UP000294359"/>
    </source>
</evidence>
<evidence type="ECO:0000313" key="3">
    <source>
        <dbReference type="EMBL" id="GGY74574.1"/>
    </source>
</evidence>
<keyword evidence="1" id="KW-0732">Signal</keyword>
<feature type="chain" id="PRO_5044606794" evidence="1">
    <location>
        <begin position="22"/>
        <end position="237"/>
    </location>
</feature>
<dbReference type="RefSeq" id="WP_134384815.1">
    <property type="nucleotide sequence ID" value="NZ_BMWW01000001.1"/>
</dbReference>
<gene>
    <name evidence="4" type="ORF">E1742_10460</name>
    <name evidence="3" type="ORF">GCM10007388_03770</name>
</gene>
<dbReference type="OrthoDB" id="259335at2"/>
<dbReference type="InterPro" id="IPR013424">
    <property type="entry name" value="Ice-binding_C"/>
</dbReference>
<dbReference type="EMBL" id="BMWW01000001">
    <property type="protein sequence ID" value="GGY74574.1"/>
    <property type="molecule type" value="Genomic_DNA"/>
</dbReference>
<dbReference type="AlphaFoldDB" id="A0A4P7BG29"/>